<dbReference type="InParanoid" id="F1ZAZ6"/>
<organism evidence="1 2">
    <name type="scientific">Novosphingobium nitrogenifigens DSM 19370</name>
    <dbReference type="NCBI Taxonomy" id="983920"/>
    <lineage>
        <taxon>Bacteria</taxon>
        <taxon>Pseudomonadati</taxon>
        <taxon>Pseudomonadota</taxon>
        <taxon>Alphaproteobacteria</taxon>
        <taxon>Sphingomonadales</taxon>
        <taxon>Sphingomonadaceae</taxon>
        <taxon>Novosphingobium</taxon>
    </lineage>
</organism>
<gene>
    <name evidence="1" type="ORF">Y88_0277</name>
</gene>
<comment type="caution">
    <text evidence="1">The sequence shown here is derived from an EMBL/GenBank/DDBJ whole genome shotgun (WGS) entry which is preliminary data.</text>
</comment>
<accession>F1ZAZ6</accession>
<evidence type="ECO:0000313" key="2">
    <source>
        <dbReference type="Proteomes" id="UP000004728"/>
    </source>
</evidence>
<name>F1ZAZ6_9SPHN</name>
<evidence type="ECO:0000313" key="1">
    <source>
        <dbReference type="EMBL" id="EGD58225.1"/>
    </source>
</evidence>
<dbReference type="Proteomes" id="UP000004728">
    <property type="component" value="Unassembled WGS sequence"/>
</dbReference>
<dbReference type="EMBL" id="AEWJ01000044">
    <property type="protein sequence ID" value="EGD58225.1"/>
    <property type="molecule type" value="Genomic_DNA"/>
</dbReference>
<dbReference type="AlphaFoldDB" id="F1ZAZ6"/>
<sequence length="67" mass="7434">MVCRHDFSPLLSPLPSPEEAVTRIRIPQGIVQGGLQCRIARRGRAGIQRLVRMARGSLKRQGAVEGW</sequence>
<dbReference type="HOGENOM" id="CLU_2808169_0_0_5"/>
<dbReference type="STRING" id="983920.Y88_0277"/>
<protein>
    <submittedName>
        <fullName evidence="1">Uncharacterized protein</fullName>
    </submittedName>
</protein>
<reference evidence="1 2" key="1">
    <citation type="journal article" date="2012" name="J. Bacteriol.">
        <title>Draft Genome Sequence of Novosphingobium nitrogenifigens Y88T.</title>
        <authorList>
            <person name="Strabala T.J."/>
            <person name="Macdonald L."/>
            <person name="Liu V."/>
            <person name="Smit A.M."/>
        </authorList>
    </citation>
    <scope>NUCLEOTIDE SEQUENCE [LARGE SCALE GENOMIC DNA]</scope>
    <source>
        <strain evidence="1 2">DSM 19370</strain>
    </source>
</reference>
<proteinExistence type="predicted"/>
<keyword evidence="2" id="KW-1185">Reference proteome</keyword>